<gene>
    <name evidence="2" type="ORF">GIB67_029903</name>
</gene>
<organism evidence="2 3">
    <name type="scientific">Kingdonia uniflora</name>
    <dbReference type="NCBI Taxonomy" id="39325"/>
    <lineage>
        <taxon>Eukaryota</taxon>
        <taxon>Viridiplantae</taxon>
        <taxon>Streptophyta</taxon>
        <taxon>Embryophyta</taxon>
        <taxon>Tracheophyta</taxon>
        <taxon>Spermatophyta</taxon>
        <taxon>Magnoliopsida</taxon>
        <taxon>Ranunculales</taxon>
        <taxon>Circaeasteraceae</taxon>
        <taxon>Kingdonia</taxon>
    </lineage>
</organism>
<feature type="compositionally biased region" description="Basic and acidic residues" evidence="1">
    <location>
        <begin position="31"/>
        <end position="44"/>
    </location>
</feature>
<feature type="compositionally biased region" description="Basic and acidic residues" evidence="1">
    <location>
        <begin position="9"/>
        <end position="22"/>
    </location>
</feature>
<comment type="caution">
    <text evidence="2">The sequence shown here is derived from an EMBL/GenBank/DDBJ whole genome shotgun (WGS) entry which is preliminary data.</text>
</comment>
<name>A0A7J7P517_9MAGN</name>
<sequence>MGGDNNVSEGDKDGPYEGREGLRVSVASSGLREKLHEMESRSPFKDPMSFEDISKLKAKVVILSEELEQKADEMEVMESFCDSIPKLQKKVSLMSKQFDEKAYEMKAMESLNQTLRIKEQTYSSALS</sequence>
<protein>
    <submittedName>
        <fullName evidence="2">Uncharacterized protein</fullName>
    </submittedName>
</protein>
<evidence type="ECO:0000313" key="2">
    <source>
        <dbReference type="EMBL" id="KAF6174556.1"/>
    </source>
</evidence>
<reference evidence="2 3" key="1">
    <citation type="journal article" date="2020" name="IScience">
        <title>Genome Sequencing of the Endangered Kingdonia uniflora (Circaeasteraceae, Ranunculales) Reveals Potential Mechanisms of Evolutionary Specialization.</title>
        <authorList>
            <person name="Sun Y."/>
            <person name="Deng T."/>
            <person name="Zhang A."/>
            <person name="Moore M.J."/>
            <person name="Landis J.B."/>
            <person name="Lin N."/>
            <person name="Zhang H."/>
            <person name="Zhang X."/>
            <person name="Huang J."/>
            <person name="Zhang X."/>
            <person name="Sun H."/>
            <person name="Wang H."/>
        </authorList>
    </citation>
    <scope>NUCLEOTIDE SEQUENCE [LARGE SCALE GENOMIC DNA]</scope>
    <source>
        <strain evidence="2">TB1705</strain>
        <tissue evidence="2">Leaf</tissue>
    </source>
</reference>
<feature type="region of interest" description="Disordered" evidence="1">
    <location>
        <begin position="1"/>
        <end position="47"/>
    </location>
</feature>
<keyword evidence="3" id="KW-1185">Reference proteome</keyword>
<evidence type="ECO:0000256" key="1">
    <source>
        <dbReference type="SAM" id="MobiDB-lite"/>
    </source>
</evidence>
<proteinExistence type="predicted"/>
<evidence type="ECO:0000313" key="3">
    <source>
        <dbReference type="Proteomes" id="UP000541444"/>
    </source>
</evidence>
<dbReference type="EMBL" id="JACGCM010000253">
    <property type="protein sequence ID" value="KAF6174556.1"/>
    <property type="molecule type" value="Genomic_DNA"/>
</dbReference>
<accession>A0A7J7P517</accession>
<dbReference type="Proteomes" id="UP000541444">
    <property type="component" value="Unassembled WGS sequence"/>
</dbReference>
<dbReference type="AlphaFoldDB" id="A0A7J7P517"/>